<dbReference type="InterPro" id="IPR058637">
    <property type="entry name" value="YknX-like_C"/>
</dbReference>
<dbReference type="AlphaFoldDB" id="A0A6I0F987"/>
<keyword evidence="2" id="KW-0813">Transport</keyword>
<comment type="similarity">
    <text evidence="1">Belongs to the membrane fusion protein (MFP) (TC 8.A.1) family.</text>
</comment>
<dbReference type="OrthoDB" id="2015187at2"/>
<feature type="domain" description="YknX-like C-terminal permuted SH3-like" evidence="4">
    <location>
        <begin position="308"/>
        <end position="371"/>
    </location>
</feature>
<keyword evidence="3" id="KW-0175">Coiled coil</keyword>
<accession>A0A6I0F987</accession>
<dbReference type="Gene3D" id="2.40.50.100">
    <property type="match status" value="1"/>
</dbReference>
<evidence type="ECO:0000256" key="2">
    <source>
        <dbReference type="ARBA" id="ARBA00022448"/>
    </source>
</evidence>
<dbReference type="Pfam" id="PF25989">
    <property type="entry name" value="YknX_C"/>
    <property type="match status" value="1"/>
</dbReference>
<dbReference type="InterPro" id="IPR006143">
    <property type="entry name" value="RND_pump_MFP"/>
</dbReference>
<dbReference type="FunFam" id="2.40.420.20:FF:000006">
    <property type="entry name" value="RND family efflux transporter MFP subunit"/>
    <property type="match status" value="1"/>
</dbReference>
<reference evidence="5 6" key="1">
    <citation type="submission" date="2019-10" db="EMBL/GenBank/DDBJ databases">
        <title>Alkaliphilus serpentinus sp. nov. and Alkaliphilus pronyensis sp. nov., two novel anaerobic alkaliphilic species isolated from the serpentinized-hosted hydrothermal field of the Prony Bay (New Caledonia).</title>
        <authorList>
            <person name="Postec A."/>
        </authorList>
    </citation>
    <scope>NUCLEOTIDE SEQUENCE [LARGE SCALE GENOMIC DNA]</scope>
    <source>
        <strain evidence="5 6">LacV</strain>
    </source>
</reference>
<protein>
    <submittedName>
        <fullName evidence="5">Efflux RND transporter periplasmic adaptor subunit</fullName>
    </submittedName>
</protein>
<organism evidence="5 6">
    <name type="scientific">Alkaliphilus pronyensis</name>
    <dbReference type="NCBI Taxonomy" id="1482732"/>
    <lineage>
        <taxon>Bacteria</taxon>
        <taxon>Bacillati</taxon>
        <taxon>Bacillota</taxon>
        <taxon>Clostridia</taxon>
        <taxon>Peptostreptococcales</taxon>
        <taxon>Natronincolaceae</taxon>
        <taxon>Alkaliphilus</taxon>
    </lineage>
</organism>
<dbReference type="Proteomes" id="UP000432715">
    <property type="component" value="Unassembled WGS sequence"/>
</dbReference>
<dbReference type="EMBL" id="WBZC01000024">
    <property type="protein sequence ID" value="KAB3534836.1"/>
    <property type="molecule type" value="Genomic_DNA"/>
</dbReference>
<dbReference type="Gene3D" id="1.10.287.470">
    <property type="entry name" value="Helix hairpin bin"/>
    <property type="match status" value="1"/>
</dbReference>
<keyword evidence="6" id="KW-1185">Reference proteome</keyword>
<dbReference type="GO" id="GO:0015562">
    <property type="term" value="F:efflux transmembrane transporter activity"/>
    <property type="evidence" value="ECO:0007669"/>
    <property type="project" value="TreeGrafter"/>
</dbReference>
<evidence type="ECO:0000256" key="3">
    <source>
        <dbReference type="SAM" id="Coils"/>
    </source>
</evidence>
<gene>
    <name evidence="5" type="ORF">F8154_07555</name>
</gene>
<name>A0A6I0F987_9FIRM</name>
<evidence type="ECO:0000313" key="5">
    <source>
        <dbReference type="EMBL" id="KAB3534836.1"/>
    </source>
</evidence>
<evidence type="ECO:0000256" key="1">
    <source>
        <dbReference type="ARBA" id="ARBA00009477"/>
    </source>
</evidence>
<evidence type="ECO:0000313" key="6">
    <source>
        <dbReference type="Proteomes" id="UP000432715"/>
    </source>
</evidence>
<dbReference type="SUPFAM" id="SSF111369">
    <property type="entry name" value="HlyD-like secretion proteins"/>
    <property type="match status" value="1"/>
</dbReference>
<sequence length="380" mass="42657">METKKRTLFILVIFFIAATSLNTGCSHQEKMPKEADITVEVTEAKVGEIKNKVTLSTQLTPYETSMIIPKTPGLKVTKLEAKVGEEVNEGSFLFELDKSYARKEVELTKMNYDYTRKAYLLQKGTLDNQSKLKEEQLQVFLDYSKKANPINAIDSQLSKPAYGENNNSLQGLEIQLQQAKQQYSYALQQLKEFEYYSPIDGTISQVNITENQIPFNTQPAILISNTNSLKAVLQVNNKLLKNIRLGEKVKIISDKIESIGTISLINSIADPRHGLYQVEIVIKNSDKKYSSGSFAYVEILLAQKQEAIIIPKKALLYDEELVYVFINKNGRAEKKYLTLGIDGGEMIEVVKGLTTGDQVIVKGQHYVDENTPIIVRGDGA</sequence>
<dbReference type="RefSeq" id="WP_151861005.1">
    <property type="nucleotide sequence ID" value="NZ_WBZC01000024.1"/>
</dbReference>
<evidence type="ECO:0000259" key="4">
    <source>
        <dbReference type="Pfam" id="PF25989"/>
    </source>
</evidence>
<dbReference type="PANTHER" id="PTHR30469">
    <property type="entry name" value="MULTIDRUG RESISTANCE PROTEIN MDTA"/>
    <property type="match status" value="1"/>
</dbReference>
<dbReference type="GO" id="GO:1990281">
    <property type="term" value="C:efflux pump complex"/>
    <property type="evidence" value="ECO:0007669"/>
    <property type="project" value="TreeGrafter"/>
</dbReference>
<comment type="caution">
    <text evidence="5">The sequence shown here is derived from an EMBL/GenBank/DDBJ whole genome shotgun (WGS) entry which is preliminary data.</text>
</comment>
<proteinExistence type="inferred from homology"/>
<dbReference type="Gene3D" id="2.40.420.20">
    <property type="match status" value="1"/>
</dbReference>
<feature type="coiled-coil region" evidence="3">
    <location>
        <begin position="162"/>
        <end position="189"/>
    </location>
</feature>
<dbReference type="Gene3D" id="2.40.30.170">
    <property type="match status" value="1"/>
</dbReference>
<dbReference type="NCBIfam" id="TIGR01730">
    <property type="entry name" value="RND_mfp"/>
    <property type="match status" value="1"/>
</dbReference>